<organism evidence="1 2">
    <name type="scientific">Enterococcus faecium</name>
    <name type="common">Streptococcus faecium</name>
    <dbReference type="NCBI Taxonomy" id="1352"/>
    <lineage>
        <taxon>Bacteria</taxon>
        <taxon>Bacillati</taxon>
        <taxon>Bacillota</taxon>
        <taxon>Bacilli</taxon>
        <taxon>Lactobacillales</taxon>
        <taxon>Enterococcaceae</taxon>
        <taxon>Enterococcus</taxon>
    </lineage>
</organism>
<gene>
    <name evidence="1" type="ORF">CQR37_08385</name>
</gene>
<accession>A0A2G0EAG0</accession>
<dbReference type="EMBL" id="PCGC01000016">
    <property type="protein sequence ID" value="PHL21460.1"/>
    <property type="molecule type" value="Genomic_DNA"/>
</dbReference>
<sequence>MINLSNRNKILIIIVVIAVFHLGTNAVLSRIILGPKPPRPAITRGEFDFRLEYEVDGERIVIEDTIVALFDGFSADAGSMAWYRTWRLHLASDKRAQQLLLHELDDGRKIYYHFGGAGFYMGEVSSSVTVTRKDLPGLGIRNSIFYIERGRDTSIGNRKGLTLEELYNDFGIRLVSWEHNPPIENRFE</sequence>
<comment type="caution">
    <text evidence="1">The sequence shown here is derived from an EMBL/GenBank/DDBJ whole genome shotgun (WGS) entry which is preliminary data.</text>
</comment>
<name>A0A2G0EAG0_ENTFC</name>
<protein>
    <submittedName>
        <fullName evidence="1">Uncharacterized protein</fullName>
    </submittedName>
</protein>
<evidence type="ECO:0000313" key="2">
    <source>
        <dbReference type="Proteomes" id="UP000224303"/>
    </source>
</evidence>
<dbReference type="AlphaFoldDB" id="A0A2G0EAG0"/>
<dbReference type="Proteomes" id="UP000224303">
    <property type="component" value="Unassembled WGS sequence"/>
</dbReference>
<proteinExistence type="predicted"/>
<reference evidence="1 2" key="1">
    <citation type="submission" date="2017-10" db="EMBL/GenBank/DDBJ databases">
        <title>Draft genomes of the Enterococcus faecium isolated from human feces before and after Helicobacter pylori eradication therapy.</title>
        <authorList>
            <person name="Prianichniikov N.A."/>
            <person name="Glushchenko O.E."/>
            <person name="Malakhova M.V."/>
        </authorList>
    </citation>
    <scope>NUCLEOTIDE SEQUENCE [LARGE SCALE GENOMIC DNA]</scope>
    <source>
        <strain evidence="1 2">Hp_5-7</strain>
    </source>
</reference>
<evidence type="ECO:0000313" key="1">
    <source>
        <dbReference type="EMBL" id="PHL21460.1"/>
    </source>
</evidence>
<dbReference type="RefSeq" id="WP_038809917.1">
    <property type="nucleotide sequence ID" value="NZ_JAAHCA010000013.1"/>
</dbReference>